<dbReference type="SMART" id="SM00356">
    <property type="entry name" value="ZnF_C3H1"/>
    <property type="match status" value="1"/>
</dbReference>
<evidence type="ECO:0000259" key="8">
    <source>
        <dbReference type="PROSITE" id="PS50103"/>
    </source>
</evidence>
<evidence type="ECO:0000256" key="5">
    <source>
        <dbReference type="ARBA" id="ARBA00023132"/>
    </source>
</evidence>
<keyword evidence="5" id="KW-0509">mRNA transport</keyword>
<dbReference type="Gene3D" id="3.30.1370.210">
    <property type="match status" value="1"/>
</dbReference>
<feature type="compositionally biased region" description="Low complexity" evidence="7">
    <location>
        <begin position="418"/>
        <end position="444"/>
    </location>
</feature>
<dbReference type="InterPro" id="IPR000571">
    <property type="entry name" value="Znf_CCCH"/>
</dbReference>
<evidence type="ECO:0000313" key="10">
    <source>
        <dbReference type="Proteomes" id="UP000749293"/>
    </source>
</evidence>
<dbReference type="EMBL" id="JAANYQ010000002">
    <property type="protein sequence ID" value="KAF4126178.1"/>
    <property type="molecule type" value="Genomic_DNA"/>
</dbReference>
<evidence type="ECO:0000313" key="9">
    <source>
        <dbReference type="EMBL" id="KAF4126178.1"/>
    </source>
</evidence>
<dbReference type="PANTHER" id="PTHR21099">
    <property type="entry name" value="RAD201"/>
    <property type="match status" value="1"/>
</dbReference>
<feature type="compositionally biased region" description="Low complexity" evidence="7">
    <location>
        <begin position="324"/>
        <end position="342"/>
    </location>
</feature>
<keyword evidence="5" id="KW-0653">Protein transport</keyword>
<keyword evidence="4 6" id="KW-0862">Zinc</keyword>
<dbReference type="PANTHER" id="PTHR21099:SF2">
    <property type="entry name" value="SI:CH211-113E8.11"/>
    <property type="match status" value="1"/>
</dbReference>
<dbReference type="AlphaFoldDB" id="A0A9P4Z2S6"/>
<dbReference type="InterPro" id="IPR025574">
    <property type="entry name" value="Nucleoporin_FG_rpt"/>
</dbReference>
<accession>A0A9P4Z2S6</accession>
<dbReference type="Proteomes" id="UP000749293">
    <property type="component" value="Unassembled WGS sequence"/>
</dbReference>
<reference evidence="9" key="1">
    <citation type="submission" date="2020-03" db="EMBL/GenBank/DDBJ databases">
        <title>Site-based positive gene gene selection in Geosmithia morbida across the United States reveals a broad range of putative effectors and factors for local host and environmental adapation.</title>
        <authorList>
            <person name="Onufrak A."/>
            <person name="Murdoch R.W."/>
            <person name="Gazis R."/>
            <person name="Huff M."/>
            <person name="Staton M."/>
            <person name="Klingeman W."/>
            <person name="Hadziabdic D."/>
        </authorList>
    </citation>
    <scope>NUCLEOTIDE SEQUENCE</scope>
    <source>
        <strain evidence="9">1262</strain>
    </source>
</reference>
<feature type="compositionally biased region" description="Low complexity" evidence="7">
    <location>
        <begin position="490"/>
        <end position="517"/>
    </location>
</feature>
<dbReference type="GO" id="GO:0008270">
    <property type="term" value="F:zinc ion binding"/>
    <property type="evidence" value="ECO:0007669"/>
    <property type="project" value="UniProtKB-KW"/>
</dbReference>
<feature type="compositionally biased region" description="Polar residues" evidence="7">
    <location>
        <begin position="195"/>
        <end position="230"/>
    </location>
</feature>
<dbReference type="SUPFAM" id="SSF90229">
    <property type="entry name" value="CCCH zinc finger"/>
    <property type="match status" value="1"/>
</dbReference>
<feature type="zinc finger region" description="C3H1-type" evidence="6">
    <location>
        <begin position="1"/>
        <end position="25"/>
    </location>
</feature>
<dbReference type="InterPro" id="IPR041367">
    <property type="entry name" value="Znf-CCCH_4"/>
</dbReference>
<protein>
    <submittedName>
        <fullName evidence="9">Nucleoporin NUP42</fullName>
    </submittedName>
</protein>
<keyword evidence="5" id="KW-0811">Translocation</keyword>
<keyword evidence="5" id="KW-0813">Transport</keyword>
<evidence type="ECO:0000256" key="3">
    <source>
        <dbReference type="ARBA" id="ARBA00022771"/>
    </source>
</evidence>
<feature type="domain" description="C3H1-type" evidence="8">
    <location>
        <begin position="1"/>
        <end position="25"/>
    </location>
</feature>
<dbReference type="GeneID" id="55967654"/>
<keyword evidence="5" id="KW-0906">Nuclear pore complex</keyword>
<dbReference type="PROSITE" id="PS50103">
    <property type="entry name" value="ZF_C3H1"/>
    <property type="match status" value="1"/>
</dbReference>
<feature type="compositionally biased region" description="Polar residues" evidence="7">
    <location>
        <begin position="376"/>
        <end position="415"/>
    </location>
</feature>
<dbReference type="CDD" id="cd23954">
    <property type="entry name" value="AMO1_CTD"/>
    <property type="match status" value="1"/>
</dbReference>
<keyword evidence="10" id="KW-1185">Reference proteome</keyword>
<dbReference type="Pfam" id="PF13634">
    <property type="entry name" value="Nucleoporin_FG"/>
    <property type="match status" value="2"/>
</dbReference>
<dbReference type="InterPro" id="IPR036855">
    <property type="entry name" value="Znf_CCCH_sf"/>
</dbReference>
<evidence type="ECO:0000256" key="2">
    <source>
        <dbReference type="ARBA" id="ARBA00022723"/>
    </source>
</evidence>
<dbReference type="OrthoDB" id="20729at2759"/>
<keyword evidence="3 6" id="KW-0863">Zinc-finger</keyword>
<proteinExistence type="predicted"/>
<name>A0A9P4Z2S6_9HYPO</name>
<feature type="region of interest" description="Disordered" evidence="7">
    <location>
        <begin position="168"/>
        <end position="543"/>
    </location>
</feature>
<comment type="caution">
    <text evidence="9">The sequence shown here is derived from an EMBL/GenBank/DDBJ whole genome shotgun (WGS) entry which is preliminary data.</text>
</comment>
<dbReference type="RefSeq" id="XP_035324830.1">
    <property type="nucleotide sequence ID" value="XM_035463406.1"/>
</dbReference>
<feature type="compositionally biased region" description="Polar residues" evidence="7">
    <location>
        <begin position="249"/>
        <end position="276"/>
    </location>
</feature>
<evidence type="ECO:0000256" key="1">
    <source>
        <dbReference type="ARBA" id="ARBA00004567"/>
    </source>
</evidence>
<feature type="compositionally biased region" description="Polar residues" evidence="7">
    <location>
        <begin position="288"/>
        <end position="310"/>
    </location>
</feature>
<evidence type="ECO:0000256" key="4">
    <source>
        <dbReference type="ARBA" id="ARBA00022833"/>
    </source>
</evidence>
<feature type="compositionally biased region" description="Polar residues" evidence="7">
    <location>
        <begin position="463"/>
        <end position="489"/>
    </location>
</feature>
<sequence>MPLCRYFQQGNCKFGSRCRFDHPGATTQSQSQTSNSYATNNRFGLYGKSAGGKTTGSKGNSGGKTLEDYKVSTDTIKADLTTETPQWILSAYGPGRNTPEQLFGGYPREQSFEEMRLHYLTGKAEGREQEVLNQAQELYKIARQQMDNAVNNVVEAANFVVGAENTHPNRHDICQQGTQGQPFGEFSVGKRSLPSGPSNTNASPFKSAGQTNSSSAFGVPSGGTSAFGQPSQPPSAFGQPSQPAPSVFGQPSQPAANPFGQPSTPLQQTPAFGQPSQPAPASGFGTPSFGQPSQPTSTFGQPSKLGTSASAFGRPSFGQPPQPAAQQPSAFGQPSQPPAAQQTSAFGQPSQLGQNASPFAASGAPPQASPFGAANTGASNNAPGAFGQPSQAPAAPSNTFGSASQTTSSPFGQPSQAPPSGAFGKPAAAAAAAPANPFGSASNNNQANETASPFGQKAPNHSPFESQPQQQSTSGTFGQASTPNSNPFGSAQPPQQQQASAFSQPQQTSSGTASTSSNNPYPPESTRQHPPIESYTTKGMDGRLSMFRGKPVTYHEGKPGIKNLNGTFQRIWFPDGPPSFNKDTALAPDAYDGPSKAQWASFAETGQFAEGVMPELPPPRECTLWNF</sequence>
<evidence type="ECO:0000256" key="7">
    <source>
        <dbReference type="SAM" id="MobiDB-lite"/>
    </source>
</evidence>
<comment type="subcellular location">
    <subcellularLocation>
        <location evidence="1">Nucleus</location>
        <location evidence="1">Nuclear pore complex</location>
    </subcellularLocation>
</comment>
<keyword evidence="2 6" id="KW-0479">Metal-binding</keyword>
<gene>
    <name evidence="9" type="ORF">GMORB2_1424</name>
</gene>
<evidence type="ECO:0000256" key="6">
    <source>
        <dbReference type="PROSITE-ProRule" id="PRU00723"/>
    </source>
</evidence>
<keyword evidence="5" id="KW-0539">Nucleus</keyword>
<organism evidence="9 10">
    <name type="scientific">Geosmithia morbida</name>
    <dbReference type="NCBI Taxonomy" id="1094350"/>
    <lineage>
        <taxon>Eukaryota</taxon>
        <taxon>Fungi</taxon>
        <taxon>Dikarya</taxon>
        <taxon>Ascomycota</taxon>
        <taxon>Pezizomycotina</taxon>
        <taxon>Sordariomycetes</taxon>
        <taxon>Hypocreomycetidae</taxon>
        <taxon>Hypocreales</taxon>
        <taxon>Bionectriaceae</taxon>
        <taxon>Geosmithia</taxon>
    </lineage>
</organism>
<dbReference type="Pfam" id="PF18044">
    <property type="entry name" value="zf-CCCH_4"/>
    <property type="match status" value="1"/>
</dbReference>
<feature type="compositionally biased region" description="Polar residues" evidence="7">
    <location>
        <begin position="343"/>
        <end position="357"/>
    </location>
</feature>
<dbReference type="GO" id="GO:0005634">
    <property type="term" value="C:nucleus"/>
    <property type="evidence" value="ECO:0007669"/>
    <property type="project" value="TreeGrafter"/>
</dbReference>